<comment type="caution">
    <text evidence="2">The sequence shown here is derived from an EMBL/GenBank/DDBJ whole genome shotgun (WGS) entry which is preliminary data.</text>
</comment>
<dbReference type="EMBL" id="WTYO01000010">
    <property type="protein sequence ID" value="MXO69963.1"/>
    <property type="molecule type" value="Genomic_DNA"/>
</dbReference>
<dbReference type="RefSeq" id="WP_160734562.1">
    <property type="nucleotide sequence ID" value="NZ_WTYO01000010.1"/>
</dbReference>
<dbReference type="Proteomes" id="UP000444401">
    <property type="component" value="Unassembled WGS sequence"/>
</dbReference>
<dbReference type="PANTHER" id="PTHR43689:SF8">
    <property type="entry name" value="ALPHA_BETA-HYDROLASES SUPERFAMILY PROTEIN"/>
    <property type="match status" value="1"/>
</dbReference>
<dbReference type="GO" id="GO:0016787">
    <property type="term" value="F:hydrolase activity"/>
    <property type="evidence" value="ECO:0007669"/>
    <property type="project" value="UniProtKB-KW"/>
</dbReference>
<dbReference type="PANTHER" id="PTHR43689">
    <property type="entry name" value="HYDROLASE"/>
    <property type="match status" value="1"/>
</dbReference>
<feature type="domain" description="AB hydrolase-1" evidence="1">
    <location>
        <begin position="32"/>
        <end position="90"/>
    </location>
</feature>
<proteinExistence type="predicted"/>
<protein>
    <submittedName>
        <fullName evidence="2">Alpha/beta fold hydrolase</fullName>
    </submittedName>
</protein>
<keyword evidence="2" id="KW-0378">Hydrolase</keyword>
<accession>A0ABW9UZL8</accession>
<dbReference type="SUPFAM" id="SSF53474">
    <property type="entry name" value="alpha/beta-Hydrolases"/>
    <property type="match status" value="1"/>
</dbReference>
<dbReference type="InterPro" id="IPR000073">
    <property type="entry name" value="AB_hydrolase_1"/>
</dbReference>
<dbReference type="Gene3D" id="3.40.50.1820">
    <property type="entry name" value="alpha/beta hydrolase"/>
    <property type="match status" value="1"/>
</dbReference>
<organism evidence="2 3">
    <name type="scientific">Pelagerythrobacter marinus</name>
    <dbReference type="NCBI Taxonomy" id="538382"/>
    <lineage>
        <taxon>Bacteria</taxon>
        <taxon>Pseudomonadati</taxon>
        <taxon>Pseudomonadota</taxon>
        <taxon>Alphaproteobacteria</taxon>
        <taxon>Sphingomonadales</taxon>
        <taxon>Erythrobacteraceae</taxon>
        <taxon>Pelagerythrobacter</taxon>
    </lineage>
</organism>
<evidence type="ECO:0000313" key="3">
    <source>
        <dbReference type="Proteomes" id="UP000444401"/>
    </source>
</evidence>
<gene>
    <name evidence="2" type="ORF">GRI72_14195</name>
</gene>
<evidence type="ECO:0000313" key="2">
    <source>
        <dbReference type="EMBL" id="MXO69963.1"/>
    </source>
</evidence>
<reference evidence="2 3" key="1">
    <citation type="submission" date="2019-12" db="EMBL/GenBank/DDBJ databases">
        <title>Genomic-based taxomic classification of the family Erythrobacteraceae.</title>
        <authorList>
            <person name="Xu L."/>
        </authorList>
    </citation>
    <scope>NUCLEOTIDE SEQUENCE [LARGE SCALE GENOMIC DNA]</scope>
    <source>
        <strain evidence="2 3">H32</strain>
    </source>
</reference>
<dbReference type="Pfam" id="PF00561">
    <property type="entry name" value="Abhydrolase_1"/>
    <property type="match status" value="1"/>
</dbReference>
<name>A0ABW9UZL8_9SPHN</name>
<keyword evidence="3" id="KW-1185">Reference proteome</keyword>
<sequence>MVAARFAVAQRSAGLETIRQLQPKPAEGKVATVRGVPLEQLDAITVPTLIMHGREDRIIPLEVAVRAHRHLTNSQLHVFGQCGHWVQLEREDEFVAQLEMFLDATGGSR</sequence>
<evidence type="ECO:0000259" key="1">
    <source>
        <dbReference type="Pfam" id="PF00561"/>
    </source>
</evidence>
<dbReference type="InterPro" id="IPR029058">
    <property type="entry name" value="AB_hydrolase_fold"/>
</dbReference>